<gene>
    <name evidence="4" type="ORF">FRX31_003134</name>
</gene>
<evidence type="ECO:0000313" key="5">
    <source>
        <dbReference type="Proteomes" id="UP000554482"/>
    </source>
</evidence>
<dbReference type="AlphaFoldDB" id="A0A7J6XFQ1"/>
<comment type="caution">
    <text evidence="4">The sequence shown here is derived from an EMBL/GenBank/DDBJ whole genome shotgun (WGS) entry which is preliminary data.</text>
</comment>
<dbReference type="Proteomes" id="UP000554482">
    <property type="component" value="Unassembled WGS sequence"/>
</dbReference>
<protein>
    <submittedName>
        <fullName evidence="4">Web family protein</fullName>
    </submittedName>
</protein>
<feature type="coiled-coil region" evidence="2">
    <location>
        <begin position="5"/>
        <end position="39"/>
    </location>
</feature>
<feature type="coiled-coil region" evidence="2">
    <location>
        <begin position="316"/>
        <end position="417"/>
    </location>
</feature>
<feature type="coiled-coil region" evidence="2">
    <location>
        <begin position="197"/>
        <end position="266"/>
    </location>
</feature>
<evidence type="ECO:0000256" key="3">
    <source>
        <dbReference type="SAM" id="MobiDB-lite"/>
    </source>
</evidence>
<name>A0A7J6XFQ1_THATH</name>
<evidence type="ECO:0000256" key="2">
    <source>
        <dbReference type="SAM" id="Coils"/>
    </source>
</evidence>
<proteinExistence type="inferred from homology"/>
<feature type="region of interest" description="Disordered" evidence="3">
    <location>
        <begin position="613"/>
        <end position="641"/>
    </location>
</feature>
<dbReference type="Pfam" id="PF05701">
    <property type="entry name" value="WEMBL"/>
    <property type="match status" value="1"/>
</dbReference>
<dbReference type="OrthoDB" id="774313at2759"/>
<dbReference type="EMBL" id="JABWDY010001604">
    <property type="protein sequence ID" value="KAF5207282.1"/>
    <property type="molecule type" value="Genomic_DNA"/>
</dbReference>
<evidence type="ECO:0000256" key="1">
    <source>
        <dbReference type="ARBA" id="ARBA00005485"/>
    </source>
</evidence>
<comment type="similarity">
    <text evidence="1">Belongs to the WEB family.</text>
</comment>
<keyword evidence="5" id="KW-1185">Reference proteome</keyword>
<dbReference type="PANTHER" id="PTHR35164">
    <property type="entry name" value="EXPRESSED PROTEIN"/>
    <property type="match status" value="1"/>
</dbReference>
<keyword evidence="2" id="KW-0175">Coiled coil</keyword>
<organism evidence="4 5">
    <name type="scientific">Thalictrum thalictroides</name>
    <name type="common">Rue-anemone</name>
    <name type="synonym">Anemone thalictroides</name>
    <dbReference type="NCBI Taxonomy" id="46969"/>
    <lineage>
        <taxon>Eukaryota</taxon>
        <taxon>Viridiplantae</taxon>
        <taxon>Streptophyta</taxon>
        <taxon>Embryophyta</taxon>
        <taxon>Tracheophyta</taxon>
        <taxon>Spermatophyta</taxon>
        <taxon>Magnoliopsida</taxon>
        <taxon>Ranunculales</taxon>
        <taxon>Ranunculaceae</taxon>
        <taxon>Thalictroideae</taxon>
        <taxon>Thalictrum</taxon>
    </lineage>
</organism>
<dbReference type="PANTHER" id="PTHR35164:SF9">
    <property type="entry name" value="EXPRESSED PROTEIN"/>
    <property type="match status" value="1"/>
</dbReference>
<accession>A0A7J6XFQ1</accession>
<sequence>MQQQYISLEDELKMVKKELAAAEEEKVRVLDELDEMKKVAAVANTRLSDALSSQAQTKEMPGVNELVQASVESAKKRDQAWQLELEAIQKKHALDVEALSSASHELERVRQELVLALQFKDAALKEVAEARSTAEVNAKKVIELSSELKSTKESLSAELEVRENHSQTLTQNDASFNIIRHELDSVKELDSKTEGLLSESIARVQMLEVELQKAKDSEAEMSEALNSQTKQLEVTKVSLEETKLEITSLHKKVQSLEDSLQQKNEDINVSHSCLEKAKLDTHSIKEVVHTLKLELQAAKEGQARAQEGEELALSKVRSLTQNINTLRTEVKLATDAEETNKNAMDDLALVLIEVSKENKELKERLISAQSELDRTREAADFSRKNVDTTEEKFQQLLDEARMEIDQVKSVYERLKLEHEDSILAWNQKELEFVNCIRTAEEDSHASKQENSKLRVSLRKEEEVANVAREENCKLRDILKQALNETSAAKEAAEIAREDNSELKDSLLDKDDLLQHLSRENERLRIKESAGHETIKELKRLLSSKSAEDLKTKDMDRELMFKKQNSYMTEHRDHRNIREILNLKFDEPQIPNGHKNEVEDPEMAEMLKGSIFDVVVSPDGPKPGSHQRKKSSSISTDDGEAINLEEIDHLVRHSLDDTEDKSSQRKKRALLRRFGELIKRTSFHKRESSVG</sequence>
<reference evidence="4 5" key="1">
    <citation type="submission" date="2020-06" db="EMBL/GenBank/DDBJ databases">
        <title>Transcriptomic and genomic resources for Thalictrum thalictroides and T. hernandezii: Facilitating candidate gene discovery in an emerging model plant lineage.</title>
        <authorList>
            <person name="Arias T."/>
            <person name="Riano-Pachon D.M."/>
            <person name="Di Stilio V.S."/>
        </authorList>
    </citation>
    <scope>NUCLEOTIDE SEQUENCE [LARGE SCALE GENOMIC DNA]</scope>
    <source>
        <strain evidence="5">cv. WT478/WT964</strain>
        <tissue evidence="4">Leaves</tissue>
    </source>
</reference>
<evidence type="ECO:0000313" key="4">
    <source>
        <dbReference type="EMBL" id="KAF5207282.1"/>
    </source>
</evidence>
<dbReference type="InterPro" id="IPR008545">
    <property type="entry name" value="Web"/>
</dbReference>